<comment type="subcellular location">
    <subcellularLocation>
        <location evidence="1">Membrane</location>
        <topology evidence="1">Multi-pass membrane protein</topology>
    </subcellularLocation>
</comment>
<protein>
    <submittedName>
        <fullName evidence="7">O-antigen ligase family protein</fullName>
    </submittedName>
</protein>
<dbReference type="Pfam" id="PF04932">
    <property type="entry name" value="Wzy_C"/>
    <property type="match status" value="1"/>
</dbReference>
<evidence type="ECO:0000313" key="7">
    <source>
        <dbReference type="EMBL" id="MBV7258274.1"/>
    </source>
</evidence>
<evidence type="ECO:0000256" key="3">
    <source>
        <dbReference type="ARBA" id="ARBA00022989"/>
    </source>
</evidence>
<dbReference type="GO" id="GO:0016020">
    <property type="term" value="C:membrane"/>
    <property type="evidence" value="ECO:0007669"/>
    <property type="project" value="UniProtKB-SubCell"/>
</dbReference>
<evidence type="ECO:0000256" key="2">
    <source>
        <dbReference type="ARBA" id="ARBA00022692"/>
    </source>
</evidence>
<keyword evidence="2 5" id="KW-0812">Transmembrane</keyword>
<dbReference type="GO" id="GO:0016874">
    <property type="term" value="F:ligase activity"/>
    <property type="evidence" value="ECO:0007669"/>
    <property type="project" value="UniProtKB-KW"/>
</dbReference>
<accession>A0A9X1F296</accession>
<organism evidence="7 8">
    <name type="scientific">Erythrobacter crassostreae</name>
    <dbReference type="NCBI Taxonomy" id="2828328"/>
    <lineage>
        <taxon>Bacteria</taxon>
        <taxon>Pseudomonadati</taxon>
        <taxon>Pseudomonadota</taxon>
        <taxon>Alphaproteobacteria</taxon>
        <taxon>Sphingomonadales</taxon>
        <taxon>Erythrobacteraceae</taxon>
        <taxon>Erythrobacter/Porphyrobacter group</taxon>
        <taxon>Erythrobacter</taxon>
    </lineage>
</organism>
<feature type="transmembrane region" description="Helical" evidence="5">
    <location>
        <begin position="52"/>
        <end position="71"/>
    </location>
</feature>
<name>A0A9X1F296_9SPHN</name>
<dbReference type="RefSeq" id="WP_218403612.1">
    <property type="nucleotide sequence ID" value="NZ_JAGSPC010000001.1"/>
</dbReference>
<dbReference type="InterPro" id="IPR051533">
    <property type="entry name" value="WaaL-like"/>
</dbReference>
<feature type="transmembrane region" description="Helical" evidence="5">
    <location>
        <begin position="354"/>
        <end position="372"/>
    </location>
</feature>
<dbReference type="AlphaFoldDB" id="A0A9X1F296"/>
<feature type="domain" description="O-antigen ligase-related" evidence="6">
    <location>
        <begin position="198"/>
        <end position="313"/>
    </location>
</feature>
<feature type="transmembrane region" description="Helical" evidence="5">
    <location>
        <begin position="165"/>
        <end position="184"/>
    </location>
</feature>
<feature type="transmembrane region" description="Helical" evidence="5">
    <location>
        <begin position="378"/>
        <end position="397"/>
    </location>
</feature>
<feature type="transmembrane region" description="Helical" evidence="5">
    <location>
        <begin position="196"/>
        <end position="223"/>
    </location>
</feature>
<dbReference type="PANTHER" id="PTHR37422:SF13">
    <property type="entry name" value="LIPOPOLYSACCHARIDE BIOSYNTHESIS PROTEIN PA4999-RELATED"/>
    <property type="match status" value="1"/>
</dbReference>
<keyword evidence="7" id="KW-0436">Ligase</keyword>
<gene>
    <name evidence="7" type="ORF">KCG46_01645</name>
</gene>
<sequence length="407" mass="44253">MALLTSLIYALLIPAQFNVTLAGIYLSPFRIFLMGAALFLTARGLRGSLRFTLPDLLVVLAAAWIWLASYMTSGSALTSMVQGGAHTVDMALAYFLARVCIQTPRDFRMLLILISPGIAFISAIIVAESVTHVRILQPLASSLTGAPNPLRDDIRLGLMRGAASFPHPILAGIFLASFLPLFLMSGIRGWPKYLGVGASFGGIFTMSSAALLGVLAGAFLRAYDWLAEQIINLTWRVFLAVAAIVYVLVELTSNTGTYGLLVRYASLNTVSAYNRVLIWQYGTENIANNPWFGIGYANWDRPSWMRSDSFDHFWLIMALRFGLPEAILLISATLIGIITVALNSRNMAPDDARLMRGVAISLAIFALGVNSVSLWLSALVWFFVLLGIAVSLGGVVIRPIRTEAKLS</sequence>
<evidence type="ECO:0000256" key="4">
    <source>
        <dbReference type="ARBA" id="ARBA00023136"/>
    </source>
</evidence>
<dbReference type="PANTHER" id="PTHR37422">
    <property type="entry name" value="TEICHURONIC ACID BIOSYNTHESIS PROTEIN TUAE"/>
    <property type="match status" value="1"/>
</dbReference>
<keyword evidence="8" id="KW-1185">Reference proteome</keyword>
<evidence type="ECO:0000313" key="8">
    <source>
        <dbReference type="Proteomes" id="UP001138681"/>
    </source>
</evidence>
<dbReference type="InterPro" id="IPR007016">
    <property type="entry name" value="O-antigen_ligase-rel_domated"/>
</dbReference>
<evidence type="ECO:0000256" key="1">
    <source>
        <dbReference type="ARBA" id="ARBA00004141"/>
    </source>
</evidence>
<comment type="caution">
    <text evidence="7">The sequence shown here is derived from an EMBL/GenBank/DDBJ whole genome shotgun (WGS) entry which is preliminary data.</text>
</comment>
<feature type="transmembrane region" description="Helical" evidence="5">
    <location>
        <begin position="77"/>
        <end position="97"/>
    </location>
</feature>
<keyword evidence="4 5" id="KW-0472">Membrane</keyword>
<feature type="transmembrane region" description="Helical" evidence="5">
    <location>
        <begin position="313"/>
        <end position="342"/>
    </location>
</feature>
<reference evidence="7" key="1">
    <citation type="submission" date="2021-04" db="EMBL/GenBank/DDBJ databases">
        <authorList>
            <person name="Pira H."/>
            <person name="Risdian C."/>
            <person name="Wink J."/>
        </authorList>
    </citation>
    <scope>NUCLEOTIDE SEQUENCE</scope>
    <source>
        <strain evidence="7">WH158</strain>
    </source>
</reference>
<evidence type="ECO:0000256" key="5">
    <source>
        <dbReference type="SAM" id="Phobius"/>
    </source>
</evidence>
<proteinExistence type="predicted"/>
<feature type="transmembrane region" description="Helical" evidence="5">
    <location>
        <begin position="109"/>
        <end position="127"/>
    </location>
</feature>
<dbReference type="EMBL" id="JAGSPC010000001">
    <property type="protein sequence ID" value="MBV7258274.1"/>
    <property type="molecule type" value="Genomic_DNA"/>
</dbReference>
<evidence type="ECO:0000259" key="6">
    <source>
        <dbReference type="Pfam" id="PF04932"/>
    </source>
</evidence>
<dbReference type="Proteomes" id="UP001138681">
    <property type="component" value="Unassembled WGS sequence"/>
</dbReference>
<keyword evidence="3 5" id="KW-1133">Transmembrane helix</keyword>
<feature type="transmembrane region" description="Helical" evidence="5">
    <location>
        <begin position="229"/>
        <end position="249"/>
    </location>
</feature>